<feature type="transmembrane region" description="Helical" evidence="1">
    <location>
        <begin position="6"/>
        <end position="29"/>
    </location>
</feature>
<evidence type="ECO:0000256" key="1">
    <source>
        <dbReference type="SAM" id="Phobius"/>
    </source>
</evidence>
<sequence length="51" mass="6491">MPQMSPIFWFALYFLFFIILMFISIKLFFISYNLFLYSNYDLKFQDDKWPW</sequence>
<keyword evidence="1" id="KW-1133">Transmembrane helix</keyword>
<keyword evidence="2" id="KW-0496">Mitochondrion</keyword>
<keyword evidence="1" id="KW-0812">Transmembrane</keyword>
<organism evidence="2">
    <name type="scientific">Bragasellus molinai</name>
    <dbReference type="NCBI Taxonomy" id="1281925"/>
    <lineage>
        <taxon>Eukaryota</taxon>
        <taxon>Metazoa</taxon>
        <taxon>Ecdysozoa</taxon>
        <taxon>Arthropoda</taxon>
        <taxon>Crustacea</taxon>
        <taxon>Multicrustacea</taxon>
        <taxon>Malacostraca</taxon>
        <taxon>Eumalacostraca</taxon>
        <taxon>Peracarida</taxon>
        <taxon>Isopoda</taxon>
        <taxon>Asellota</taxon>
        <taxon>Aselloidea</taxon>
        <taxon>Asellidae</taxon>
        <taxon>Bragasellus</taxon>
    </lineage>
</organism>
<accession>A0A485M913</accession>
<reference evidence="2" key="1">
    <citation type="submission" date="2019-03" db="EMBL/GenBank/DDBJ databases">
        <authorList>
            <person name="Lefebure T."/>
            <person name="Lefebure T."/>
        </authorList>
    </citation>
    <scope>NUCLEOTIDE SEQUENCE [LARGE SCALE GENOMIC DNA]</scope>
</reference>
<name>A0A485M913_9CRUS</name>
<geneLocation type="mitochondrion" evidence="2"/>
<dbReference type="AlphaFoldDB" id="A0A485M913"/>
<protein>
    <submittedName>
        <fullName evidence="2">ATP synthase 8</fullName>
    </submittedName>
</protein>
<evidence type="ECO:0000313" key="2">
    <source>
        <dbReference type="EMBL" id="VFU78758.1"/>
    </source>
</evidence>
<keyword evidence="1" id="KW-0472">Membrane</keyword>
<dbReference type="EMBL" id="LR536608">
    <property type="protein sequence ID" value="VFU78758.1"/>
    <property type="molecule type" value="Genomic_DNA"/>
</dbReference>
<proteinExistence type="predicted"/>
<gene>
    <name evidence="2" type="primary">atp8</name>
    <name evidence="2" type="ORF">BMOVMT01_0026</name>
</gene>